<comment type="caution">
    <text evidence="2">The sequence shown here is derived from an EMBL/GenBank/DDBJ whole genome shotgun (WGS) entry which is preliminary data.</text>
</comment>
<evidence type="ECO:0000313" key="3">
    <source>
        <dbReference type="Proteomes" id="UP000235661"/>
    </source>
</evidence>
<dbReference type="Pfam" id="PF03374">
    <property type="entry name" value="ANT"/>
    <property type="match status" value="1"/>
</dbReference>
<dbReference type="GO" id="GO:0003677">
    <property type="term" value="F:DNA binding"/>
    <property type="evidence" value="ECO:0007669"/>
    <property type="project" value="InterPro"/>
</dbReference>
<dbReference type="Pfam" id="PF02498">
    <property type="entry name" value="Bro-N"/>
    <property type="match status" value="1"/>
</dbReference>
<proteinExistence type="predicted"/>
<dbReference type="EMBL" id="PNGI01000006">
    <property type="protein sequence ID" value="PMC10702.1"/>
    <property type="molecule type" value="Genomic_DNA"/>
</dbReference>
<protein>
    <submittedName>
        <fullName evidence="2">Phage antirepressor protein</fullName>
    </submittedName>
</protein>
<gene>
    <name evidence="2" type="ORF">CJ232_04175</name>
</gene>
<sequence length="264" mass="29890">METTITIFSNPTFGEIRTAGTAEEPLFCLADVCKVLELQVTPTKNRLNQKGVNSINTLTNGGRQSMIFINEQNLYKVIMRSDKPQAEPFQDWVCGEVLPTIRKTGGYIAASTQMTDEEIMATALRIGEATIRKRDERIRQLEAEAKQKDVLINDMRKGNDYLNAILQSNGTVTTTQIAQDYGMSAMALNRKLAEMRVQHKVNGQWILYATHQAKGYVHSRTLNLTHRDGRPYTCMMTEWTQRGRLFLYDALKEVGVLPVIERGN</sequence>
<feature type="domain" description="Bro-N" evidence="1">
    <location>
        <begin position="1"/>
        <end position="105"/>
    </location>
</feature>
<name>A0A2N6Q6Z6_9BACT</name>
<dbReference type="InterPro" id="IPR005039">
    <property type="entry name" value="Ant_C"/>
</dbReference>
<dbReference type="PANTHER" id="PTHR36180:SF2">
    <property type="entry name" value="BRO FAMILY PROTEIN"/>
    <property type="match status" value="1"/>
</dbReference>
<dbReference type="RefSeq" id="WP_102188077.1">
    <property type="nucleotide sequence ID" value="NZ_PNGI01000006.1"/>
</dbReference>
<reference evidence="2 3" key="1">
    <citation type="submission" date="2017-09" db="EMBL/GenBank/DDBJ databases">
        <title>Bacterial strain isolated from the female urinary microbiota.</title>
        <authorList>
            <person name="Thomas-White K."/>
            <person name="Kumar N."/>
            <person name="Forster S."/>
            <person name="Putonti C."/>
            <person name="Lawley T."/>
            <person name="Wolfe A.J."/>
        </authorList>
    </citation>
    <scope>NUCLEOTIDE SEQUENCE [LARGE SCALE GENOMIC DNA]</scope>
    <source>
        <strain evidence="2 3">UMB0818</strain>
    </source>
</reference>
<organism evidence="2 3">
    <name type="scientific">Hoylesella timonensis</name>
    <dbReference type="NCBI Taxonomy" id="386414"/>
    <lineage>
        <taxon>Bacteria</taxon>
        <taxon>Pseudomonadati</taxon>
        <taxon>Bacteroidota</taxon>
        <taxon>Bacteroidia</taxon>
        <taxon>Bacteroidales</taxon>
        <taxon>Prevotellaceae</taxon>
        <taxon>Hoylesella</taxon>
    </lineage>
</organism>
<dbReference type="AlphaFoldDB" id="A0A2N6Q6Z6"/>
<accession>A0A2N6Q6Z6</accession>
<evidence type="ECO:0000313" key="2">
    <source>
        <dbReference type="EMBL" id="PMC10702.1"/>
    </source>
</evidence>
<dbReference type="Proteomes" id="UP000235661">
    <property type="component" value="Unassembled WGS sequence"/>
</dbReference>
<dbReference type="PROSITE" id="PS51750">
    <property type="entry name" value="BRO_N"/>
    <property type="match status" value="1"/>
</dbReference>
<dbReference type="SMART" id="SM01040">
    <property type="entry name" value="Bro-N"/>
    <property type="match status" value="1"/>
</dbReference>
<dbReference type="PANTHER" id="PTHR36180">
    <property type="entry name" value="DNA-BINDING PROTEIN-RELATED-RELATED"/>
    <property type="match status" value="1"/>
</dbReference>
<evidence type="ECO:0000259" key="1">
    <source>
        <dbReference type="PROSITE" id="PS51750"/>
    </source>
</evidence>
<dbReference type="InterPro" id="IPR003497">
    <property type="entry name" value="BRO_N_domain"/>
</dbReference>